<evidence type="ECO:0000256" key="5">
    <source>
        <dbReference type="ARBA" id="ARBA00023136"/>
    </source>
</evidence>
<feature type="transmembrane region" description="Helical" evidence="6">
    <location>
        <begin position="372"/>
        <end position="393"/>
    </location>
</feature>
<feature type="transmembrane region" description="Helical" evidence="6">
    <location>
        <begin position="151"/>
        <end position="170"/>
    </location>
</feature>
<dbReference type="InterPro" id="IPR029058">
    <property type="entry name" value="AB_hydrolase_fold"/>
</dbReference>
<comment type="subcellular location">
    <subcellularLocation>
        <location evidence="1">Membrane</location>
        <topology evidence="1">Multi-pass membrane protein</topology>
    </subcellularLocation>
</comment>
<dbReference type="InterPro" id="IPR011701">
    <property type="entry name" value="MFS"/>
</dbReference>
<keyword evidence="9" id="KW-1185">Reference proteome</keyword>
<feature type="transmembrane region" description="Helical" evidence="6">
    <location>
        <begin position="307"/>
        <end position="331"/>
    </location>
</feature>
<dbReference type="SUPFAM" id="SSF53474">
    <property type="entry name" value="alpha/beta-Hydrolases"/>
    <property type="match status" value="1"/>
</dbReference>
<dbReference type="SUPFAM" id="SSF103473">
    <property type="entry name" value="MFS general substrate transporter"/>
    <property type="match status" value="1"/>
</dbReference>
<feature type="transmembrane region" description="Helical" evidence="6">
    <location>
        <begin position="176"/>
        <end position="196"/>
    </location>
</feature>
<name>A0A395NZB0_TRIAR</name>
<dbReference type="PANTHER" id="PTHR43791">
    <property type="entry name" value="PERMEASE-RELATED"/>
    <property type="match status" value="1"/>
</dbReference>
<sequence length="748" mass="82461">MRQDSHSSDNFVTMETRNMEVLDDAKVDRAEEIEKMEDDAVNMKPSSNPFTPEEEKRFIRKIDFWIVPLMMVTYTLQSYDKGVMSAATQFNFNTDLKLTTVVGHEPDGTPITNNQKYANASMIFYIGYLVGTYPMMFLSQRYSTSRVVSSATFLWGIVLMSTAGCFNYAGIMLNRFFLGFLESAVAPSFTVLVTFWWTREEQALRTGFWYSCVGVATTISPLINYGLGQIHGSLPSWKPIFLILGGVTVLWSIVLFFFLPDNPMTSKHLTDAERRIAIHRLERNNAGTVSHEFNKDQFFEAFRDYKLYSCAFIVLLTGVPSGALGTFGTIVINGFGFDHFDSLALTCPIGAITAISILLSGYITRKWRNMRYLLIIGCGLISIAGTLICWFGPRNNRGLLFAGIFLIAVQVASGGLAVSLAASNMAGHTKKSTVSASTFVGYCVGNVIGPVIFGLPHGQSTGSVANVTITSGGLPRYFLISIPPTYHTEIPTPAILSYHGGVRTAEDQLLLDELTNSEFNTNSFVIYPQGINNTWQGVPNITINDVQFTADILDHVQSQYCIDPTRIFATGKSDGAGFCNVLACDAKMSGRIAAFAPVSGAFYIDTLPCAPDDVPIPCHPSRHDIPFLEFHGGNDTTIHYQGGERKKECLPSIPHFIQQWAARDKLGLHNVTTPISSNTVSYKFGTGINLGLVEHIYDSVIGHDWPSTAPNADNQVTGHHIASFNATPIILEFFKQHPLSLWDVLAEI</sequence>
<organism evidence="8 9">
    <name type="scientific">Trichoderma arundinaceum</name>
    <dbReference type="NCBI Taxonomy" id="490622"/>
    <lineage>
        <taxon>Eukaryota</taxon>
        <taxon>Fungi</taxon>
        <taxon>Dikarya</taxon>
        <taxon>Ascomycota</taxon>
        <taxon>Pezizomycotina</taxon>
        <taxon>Sordariomycetes</taxon>
        <taxon>Hypocreomycetidae</taxon>
        <taxon>Hypocreales</taxon>
        <taxon>Hypocreaceae</taxon>
        <taxon>Trichoderma</taxon>
    </lineage>
</organism>
<proteinExistence type="predicted"/>
<protein>
    <submittedName>
        <fullName evidence="8">Mfs transporter, acs family, allantoate permease</fullName>
    </submittedName>
</protein>
<dbReference type="GO" id="GO:0022857">
    <property type="term" value="F:transmembrane transporter activity"/>
    <property type="evidence" value="ECO:0007669"/>
    <property type="project" value="InterPro"/>
</dbReference>
<dbReference type="InterPro" id="IPR020846">
    <property type="entry name" value="MFS_dom"/>
</dbReference>
<keyword evidence="4 6" id="KW-1133">Transmembrane helix</keyword>
<dbReference type="PANTHER" id="PTHR43791:SF35">
    <property type="entry name" value="MAJOR FACILITATOR SUPERFAMILY (MFS) PROFILE DOMAIN-CONTAINING PROTEIN"/>
    <property type="match status" value="1"/>
</dbReference>
<keyword evidence="3 6" id="KW-0812">Transmembrane</keyword>
<gene>
    <name evidence="8" type="ORF">TARUN_785</name>
</gene>
<dbReference type="OrthoDB" id="6730379at2759"/>
<evidence type="ECO:0000256" key="2">
    <source>
        <dbReference type="ARBA" id="ARBA00022448"/>
    </source>
</evidence>
<evidence type="ECO:0000313" key="8">
    <source>
        <dbReference type="EMBL" id="RFU81422.1"/>
    </source>
</evidence>
<dbReference type="Gene3D" id="3.40.50.1820">
    <property type="entry name" value="alpha/beta hydrolase"/>
    <property type="match status" value="1"/>
</dbReference>
<evidence type="ECO:0000256" key="1">
    <source>
        <dbReference type="ARBA" id="ARBA00004141"/>
    </source>
</evidence>
<dbReference type="GO" id="GO:0016020">
    <property type="term" value="C:membrane"/>
    <property type="evidence" value="ECO:0007669"/>
    <property type="project" value="UniProtKB-SubCell"/>
</dbReference>
<evidence type="ECO:0000256" key="4">
    <source>
        <dbReference type="ARBA" id="ARBA00022989"/>
    </source>
</evidence>
<accession>A0A395NZB0</accession>
<dbReference type="Proteomes" id="UP000266272">
    <property type="component" value="Unassembled WGS sequence"/>
</dbReference>
<evidence type="ECO:0000256" key="6">
    <source>
        <dbReference type="SAM" id="Phobius"/>
    </source>
</evidence>
<feature type="domain" description="Major facilitator superfamily (MFS) profile" evidence="7">
    <location>
        <begin position="66"/>
        <end position="484"/>
    </location>
</feature>
<feature type="transmembrane region" description="Helical" evidence="6">
    <location>
        <begin position="399"/>
        <end position="422"/>
    </location>
</feature>
<dbReference type="PROSITE" id="PS50850">
    <property type="entry name" value="MFS"/>
    <property type="match status" value="1"/>
</dbReference>
<dbReference type="Pfam" id="PF07690">
    <property type="entry name" value="MFS_1"/>
    <property type="match status" value="1"/>
</dbReference>
<dbReference type="Gene3D" id="1.20.1250.20">
    <property type="entry name" value="MFS general substrate transporter like domains"/>
    <property type="match status" value="1"/>
</dbReference>
<evidence type="ECO:0000259" key="7">
    <source>
        <dbReference type="PROSITE" id="PS50850"/>
    </source>
</evidence>
<reference evidence="8 9" key="1">
    <citation type="journal article" date="2018" name="PLoS Pathog.">
        <title>Evolution of structural diversity of trichothecenes, a family of toxins produced by plant pathogenic and entomopathogenic fungi.</title>
        <authorList>
            <person name="Proctor R.H."/>
            <person name="McCormick S.P."/>
            <person name="Kim H.S."/>
            <person name="Cardoza R.E."/>
            <person name="Stanley A.M."/>
            <person name="Lindo L."/>
            <person name="Kelly A."/>
            <person name="Brown D.W."/>
            <person name="Lee T."/>
            <person name="Vaughan M.M."/>
            <person name="Alexander N.J."/>
            <person name="Busman M."/>
            <person name="Gutierrez S."/>
        </authorList>
    </citation>
    <scope>NUCLEOTIDE SEQUENCE [LARGE SCALE GENOMIC DNA]</scope>
    <source>
        <strain evidence="8 9">IBT 40837</strain>
    </source>
</reference>
<dbReference type="STRING" id="490622.A0A395NZB0"/>
<evidence type="ECO:0000313" key="9">
    <source>
        <dbReference type="Proteomes" id="UP000266272"/>
    </source>
</evidence>
<feature type="transmembrane region" description="Helical" evidence="6">
    <location>
        <begin position="434"/>
        <end position="455"/>
    </location>
</feature>
<dbReference type="InterPro" id="IPR036259">
    <property type="entry name" value="MFS_trans_sf"/>
</dbReference>
<feature type="transmembrane region" description="Helical" evidence="6">
    <location>
        <begin position="122"/>
        <end position="139"/>
    </location>
</feature>
<feature type="transmembrane region" description="Helical" evidence="6">
    <location>
        <begin position="343"/>
        <end position="363"/>
    </location>
</feature>
<keyword evidence="2" id="KW-0813">Transport</keyword>
<evidence type="ECO:0000256" key="3">
    <source>
        <dbReference type="ARBA" id="ARBA00022692"/>
    </source>
</evidence>
<keyword evidence="5 6" id="KW-0472">Membrane</keyword>
<dbReference type="EMBL" id="PXOA01000049">
    <property type="protein sequence ID" value="RFU81422.1"/>
    <property type="molecule type" value="Genomic_DNA"/>
</dbReference>
<feature type="transmembrane region" description="Helical" evidence="6">
    <location>
        <begin position="239"/>
        <end position="259"/>
    </location>
</feature>
<dbReference type="AlphaFoldDB" id="A0A395NZB0"/>
<comment type="caution">
    <text evidence="8">The sequence shown here is derived from an EMBL/GenBank/DDBJ whole genome shotgun (WGS) entry which is preliminary data.</text>
</comment>